<keyword evidence="4" id="KW-1133">Transmembrane helix</keyword>
<sequence>MRLFVTHFPSASLKHGIVQGASPCSNGCLGNLEGLAAWFILVNASLVSRSPDGKPVSLSPLESQAHSPRYTASSQRERESLEVRMREVEEENRALRRQLSLAQGRVPAHRRGNHSKTYSMEEGTGDSENLRAGIVAGNSSECGQQPVVEKCEDALPAWSLVMLATLGCKDTELAIVGALSFSYGISSLALTLPLHLTLENEDCLKIYFYFLHIQHSAWNSGKSKNINTIHVAIVCAGYNASRDVVTLVKSVLFHRRNPLHFHLIADSIAEQILATLFQTWMVPAVRVDFYNADELKVGAGAPTPWGKATGEEEQQMVQKDASATVFTICLSFGSSSVPYPL</sequence>
<keyword evidence="5" id="KW-0472">Membrane</keyword>
<dbReference type="PANTHER" id="PTHR12270">
    <property type="entry name" value="GLYCOSYLTRANSFERASE-RELATED"/>
    <property type="match status" value="1"/>
</dbReference>
<evidence type="ECO:0000313" key="9">
    <source>
        <dbReference type="Proteomes" id="UP001266305"/>
    </source>
</evidence>
<feature type="region of interest" description="Disordered" evidence="7">
    <location>
        <begin position="105"/>
        <end position="124"/>
    </location>
</feature>
<proteinExistence type="predicted"/>
<dbReference type="PANTHER" id="PTHR12270:SF48">
    <property type="entry name" value="XYLOSYL- AND GLUCURONYLTRANSFERASE LARGE1"/>
    <property type="match status" value="1"/>
</dbReference>
<keyword evidence="2" id="KW-0812">Transmembrane</keyword>
<dbReference type="SUPFAM" id="SSF53448">
    <property type="entry name" value="Nucleotide-diphospho-sugar transferases"/>
    <property type="match status" value="1"/>
</dbReference>
<evidence type="ECO:0000256" key="3">
    <source>
        <dbReference type="ARBA" id="ARBA00022968"/>
    </source>
</evidence>
<dbReference type="Proteomes" id="UP001266305">
    <property type="component" value="Unassembled WGS sequence"/>
</dbReference>
<keyword evidence="9" id="KW-1185">Reference proteome</keyword>
<reference evidence="8 9" key="1">
    <citation type="submission" date="2023-05" db="EMBL/GenBank/DDBJ databases">
        <title>B98-5 Cell Line De Novo Hybrid Assembly: An Optical Mapping Approach.</title>
        <authorList>
            <person name="Kananen K."/>
            <person name="Auerbach J.A."/>
            <person name="Kautto E."/>
            <person name="Blachly J.S."/>
        </authorList>
    </citation>
    <scope>NUCLEOTIDE SEQUENCE [LARGE SCALE GENOMIC DNA]</scope>
    <source>
        <strain evidence="8">B95-8</strain>
        <tissue evidence="8">Cell line</tissue>
    </source>
</reference>
<evidence type="ECO:0000256" key="7">
    <source>
        <dbReference type="SAM" id="MobiDB-lite"/>
    </source>
</evidence>
<name>A0ABQ9WIH3_SAGOE</name>
<evidence type="ECO:0000256" key="2">
    <source>
        <dbReference type="ARBA" id="ARBA00022692"/>
    </source>
</evidence>
<comment type="subcellular location">
    <subcellularLocation>
        <location evidence="1">Membrane</location>
        <topology evidence="1">Single-pass type II membrane protein</topology>
    </subcellularLocation>
</comment>
<dbReference type="InterPro" id="IPR029044">
    <property type="entry name" value="Nucleotide-diphossugar_trans"/>
</dbReference>
<feature type="compositionally biased region" description="Polar residues" evidence="7">
    <location>
        <begin position="60"/>
        <end position="74"/>
    </location>
</feature>
<evidence type="ECO:0000256" key="4">
    <source>
        <dbReference type="ARBA" id="ARBA00022989"/>
    </source>
</evidence>
<dbReference type="InterPro" id="IPR051292">
    <property type="entry name" value="Xyl/GlcA_transferase"/>
</dbReference>
<keyword evidence="6" id="KW-0325">Glycoprotein</keyword>
<evidence type="ECO:0000256" key="6">
    <source>
        <dbReference type="ARBA" id="ARBA00023180"/>
    </source>
</evidence>
<feature type="region of interest" description="Disordered" evidence="7">
    <location>
        <begin position="52"/>
        <end position="78"/>
    </location>
</feature>
<dbReference type="Gene3D" id="3.90.550.10">
    <property type="entry name" value="Spore Coat Polysaccharide Biosynthesis Protein SpsA, Chain A"/>
    <property type="match status" value="1"/>
</dbReference>
<evidence type="ECO:0000313" key="8">
    <source>
        <dbReference type="EMBL" id="KAK2121452.1"/>
    </source>
</evidence>
<dbReference type="EMBL" id="JASSZA010000001">
    <property type="protein sequence ID" value="KAK2121452.1"/>
    <property type="molecule type" value="Genomic_DNA"/>
</dbReference>
<evidence type="ECO:0000256" key="5">
    <source>
        <dbReference type="ARBA" id="ARBA00023136"/>
    </source>
</evidence>
<evidence type="ECO:0000256" key="1">
    <source>
        <dbReference type="ARBA" id="ARBA00004606"/>
    </source>
</evidence>
<gene>
    <name evidence="8" type="primary">LARGE1_4</name>
    <name evidence="8" type="ORF">P7K49_002838</name>
</gene>
<comment type="caution">
    <text evidence="8">The sequence shown here is derived from an EMBL/GenBank/DDBJ whole genome shotgun (WGS) entry which is preliminary data.</text>
</comment>
<protein>
    <submittedName>
        <fullName evidence="8">Xylosyl- and glucuronyltransferase large1</fullName>
    </submittedName>
</protein>
<organism evidence="8 9">
    <name type="scientific">Saguinus oedipus</name>
    <name type="common">Cotton-top tamarin</name>
    <name type="synonym">Oedipomidas oedipus</name>
    <dbReference type="NCBI Taxonomy" id="9490"/>
    <lineage>
        <taxon>Eukaryota</taxon>
        <taxon>Metazoa</taxon>
        <taxon>Chordata</taxon>
        <taxon>Craniata</taxon>
        <taxon>Vertebrata</taxon>
        <taxon>Euteleostomi</taxon>
        <taxon>Mammalia</taxon>
        <taxon>Eutheria</taxon>
        <taxon>Euarchontoglires</taxon>
        <taxon>Primates</taxon>
        <taxon>Haplorrhini</taxon>
        <taxon>Platyrrhini</taxon>
        <taxon>Cebidae</taxon>
        <taxon>Callitrichinae</taxon>
        <taxon>Saguinus</taxon>
    </lineage>
</organism>
<accession>A0ABQ9WIH3</accession>
<keyword evidence="3" id="KW-0735">Signal-anchor</keyword>